<gene>
    <name evidence="1" type="ORF">CH379_000060</name>
    <name evidence="2" type="ORF">CH379_06965</name>
</gene>
<dbReference type="EMBL" id="NPEF02000001">
    <property type="protein sequence ID" value="MDV6234027.1"/>
    <property type="molecule type" value="Genomic_DNA"/>
</dbReference>
<dbReference type="EMBL" id="NPEF01000053">
    <property type="protein sequence ID" value="PJZ93607.1"/>
    <property type="molecule type" value="Genomic_DNA"/>
</dbReference>
<organism evidence="2">
    <name type="scientific">Leptospira ellisii</name>
    <dbReference type="NCBI Taxonomy" id="2023197"/>
    <lineage>
        <taxon>Bacteria</taxon>
        <taxon>Pseudomonadati</taxon>
        <taxon>Spirochaetota</taxon>
        <taxon>Spirochaetia</taxon>
        <taxon>Leptospirales</taxon>
        <taxon>Leptospiraceae</taxon>
        <taxon>Leptospira</taxon>
    </lineage>
</organism>
<reference evidence="2" key="1">
    <citation type="submission" date="2017-07" db="EMBL/GenBank/DDBJ databases">
        <title>Leptospira spp. isolated from tropical soils.</title>
        <authorList>
            <person name="Thibeaux R."/>
            <person name="Iraola G."/>
            <person name="Ferres I."/>
            <person name="Bierque E."/>
            <person name="Girault D."/>
            <person name="Soupe-Gilbert M.-E."/>
            <person name="Picardeau M."/>
            <person name="Goarant C."/>
        </authorList>
    </citation>
    <scope>NUCLEOTIDE SEQUENCE [LARGE SCALE GENOMIC DNA]</scope>
    <source>
        <strain evidence="2">ATI7-C-A5</strain>
    </source>
</reference>
<dbReference type="AlphaFoldDB" id="A0A2N0BAQ0"/>
<sequence>MNISSGVQRISFPGESLAYVSPVRLGGKVQAVEPVRREDFSPDRSFPGKNFGSIPKESLPETRGRLIDFYA</sequence>
<evidence type="ECO:0000313" key="1">
    <source>
        <dbReference type="EMBL" id="MDV6234027.1"/>
    </source>
</evidence>
<dbReference type="RefSeq" id="WP_100748361.1">
    <property type="nucleotide sequence ID" value="NZ_NPEF02000001.1"/>
</dbReference>
<reference evidence="1" key="3">
    <citation type="submission" date="2023-10" db="EMBL/GenBank/DDBJ databases">
        <authorList>
            <person name="Picardeau M."/>
            <person name="Thibeaux R."/>
        </authorList>
    </citation>
    <scope>NUCLEOTIDE SEQUENCE</scope>
    <source>
        <strain evidence="1">ATI7-C-A5</strain>
    </source>
</reference>
<proteinExistence type="predicted"/>
<protein>
    <submittedName>
        <fullName evidence="2">Uncharacterized protein</fullName>
    </submittedName>
</protein>
<accession>A0A2N0BAQ0</accession>
<dbReference type="Proteomes" id="UP000232122">
    <property type="component" value="Unassembled WGS sequence"/>
</dbReference>
<comment type="caution">
    <text evidence="2">The sequence shown here is derived from an EMBL/GenBank/DDBJ whole genome shotgun (WGS) entry which is preliminary data.</text>
</comment>
<keyword evidence="3" id="KW-1185">Reference proteome</keyword>
<accession>A0A2N0BFK4</accession>
<evidence type="ECO:0000313" key="3">
    <source>
        <dbReference type="Proteomes" id="UP000232122"/>
    </source>
</evidence>
<name>A0A2N0BAQ0_9LEPT</name>
<reference evidence="1 3" key="2">
    <citation type="journal article" date="2018" name="Microb. Genom.">
        <title>Deciphering the unexplored Leptospira diversity from soils uncovers genomic evolution to virulence.</title>
        <authorList>
            <person name="Thibeaux R."/>
            <person name="Iraola G."/>
            <person name="Ferres I."/>
            <person name="Bierque E."/>
            <person name="Girault D."/>
            <person name="Soupe-Gilbert M.E."/>
            <person name="Picardeau M."/>
            <person name="Goarant C."/>
        </authorList>
    </citation>
    <scope>NUCLEOTIDE SEQUENCE [LARGE SCALE GENOMIC DNA]</scope>
    <source>
        <strain evidence="1 3">ATI7-C-A5</strain>
    </source>
</reference>
<dbReference type="OrthoDB" id="333336at2"/>
<evidence type="ECO:0000313" key="2">
    <source>
        <dbReference type="EMBL" id="PJZ93607.1"/>
    </source>
</evidence>